<proteinExistence type="predicted"/>
<dbReference type="EMBL" id="RBAN01000002">
    <property type="protein sequence ID" value="RKN56126.1"/>
    <property type="molecule type" value="Genomic_DNA"/>
</dbReference>
<feature type="compositionally biased region" description="Basic residues" evidence="1">
    <location>
        <begin position="1"/>
        <end position="10"/>
    </location>
</feature>
<evidence type="ECO:0000256" key="1">
    <source>
        <dbReference type="SAM" id="MobiDB-lite"/>
    </source>
</evidence>
<comment type="caution">
    <text evidence="2">The sequence shown here is derived from an EMBL/GenBank/DDBJ whole genome shotgun (WGS) entry which is preliminary data.</text>
</comment>
<feature type="region of interest" description="Disordered" evidence="1">
    <location>
        <begin position="1"/>
        <end position="63"/>
    </location>
</feature>
<dbReference type="AlphaFoldDB" id="A0A3B0AAB8"/>
<organism evidence="2 3">
    <name type="scientific">Micromonospora costi</name>
    <dbReference type="NCBI Taxonomy" id="1530042"/>
    <lineage>
        <taxon>Bacteria</taxon>
        <taxon>Bacillati</taxon>
        <taxon>Actinomycetota</taxon>
        <taxon>Actinomycetes</taxon>
        <taxon>Micromonosporales</taxon>
        <taxon>Micromonosporaceae</taxon>
        <taxon>Micromonospora</taxon>
    </lineage>
</organism>
<keyword evidence="3" id="KW-1185">Reference proteome</keyword>
<feature type="compositionally biased region" description="Basic and acidic residues" evidence="1">
    <location>
        <begin position="53"/>
        <end position="63"/>
    </location>
</feature>
<reference evidence="2 3" key="1">
    <citation type="journal article" date="2015" name="Int. J. Syst. Evol. Microbiol.">
        <title>Micromonospora costi sp. nov., isolated from a leaf of Costus speciosus.</title>
        <authorList>
            <person name="Thawai C."/>
        </authorList>
    </citation>
    <scope>NUCLEOTIDE SEQUENCE [LARGE SCALE GENOMIC DNA]</scope>
    <source>
        <strain evidence="2 3">CS1-12</strain>
    </source>
</reference>
<protein>
    <submittedName>
        <fullName evidence="2">Uncharacterized protein</fullName>
    </submittedName>
</protein>
<name>A0A3B0AAB8_9ACTN</name>
<dbReference type="Proteomes" id="UP000279968">
    <property type="component" value="Unassembled WGS sequence"/>
</dbReference>
<gene>
    <name evidence="2" type="ORF">D7193_16420</name>
</gene>
<feature type="compositionally biased region" description="Basic and acidic residues" evidence="1">
    <location>
        <begin position="11"/>
        <end position="36"/>
    </location>
</feature>
<evidence type="ECO:0000313" key="3">
    <source>
        <dbReference type="Proteomes" id="UP000279968"/>
    </source>
</evidence>
<accession>A0A3B0AAB8</accession>
<evidence type="ECO:0000313" key="2">
    <source>
        <dbReference type="EMBL" id="RKN56126.1"/>
    </source>
</evidence>
<sequence>MHPGRTARRRTSQDGRPVRPDRDSPAAPEGRHHHDDDVPEGPMPVSHVTVTDQLRRPTAGRDR</sequence>